<sequence>MAESTQKQASSDAYGLTRDAAESARLNAQHNVWKTNIGYLFHPRIQSDLAENACIADIGTGTGVWIEDLATEMSVNGRAARYEGLDISSSQFPQSSQNGVVFSTFNLLEPAPKHMHATFDVIHLRLLILGLPRNTWKSACENILSLLKPGGWVQWEEADFARTKVVQNMPGVSINAARQLQEQITQDGRDHGQGWDDVRDLASTMSSAGFGDVSVDVFSSDRVASTRDGFNKSVLGAVAGIMKMFVKADGESSFWNSEPGLQMHADATSELANDKAYYRTEINVVYARKTT</sequence>
<evidence type="ECO:0000313" key="2">
    <source>
        <dbReference type="Proteomes" id="UP001341245"/>
    </source>
</evidence>
<reference evidence="1 2" key="1">
    <citation type="submission" date="2023-11" db="EMBL/GenBank/DDBJ databases">
        <title>Draft genome sequence and annotation of the polyextremotolerant black yeast-like fungus Aureobasidium pullulans NRRL 62042.</title>
        <authorList>
            <person name="Dielentheis-Frenken M.R.E."/>
            <person name="Wibberg D."/>
            <person name="Blank L.M."/>
            <person name="Tiso T."/>
        </authorList>
    </citation>
    <scope>NUCLEOTIDE SEQUENCE [LARGE SCALE GENOMIC DNA]</scope>
    <source>
        <strain evidence="1 2">NRRL 62042</strain>
    </source>
</reference>
<protein>
    <recommendedName>
        <fullName evidence="3">S-adenosyl-L-methionine-dependent methyltransferase</fullName>
    </recommendedName>
</protein>
<dbReference type="EMBL" id="JASGXD010000026">
    <property type="protein sequence ID" value="KAK5999354.1"/>
    <property type="molecule type" value="Genomic_DNA"/>
</dbReference>
<dbReference type="Gene3D" id="3.40.50.150">
    <property type="entry name" value="Vaccinia Virus protein VP39"/>
    <property type="match status" value="1"/>
</dbReference>
<organism evidence="1 2">
    <name type="scientific">Aureobasidium pullulans</name>
    <name type="common">Black yeast</name>
    <name type="synonym">Pullularia pullulans</name>
    <dbReference type="NCBI Taxonomy" id="5580"/>
    <lineage>
        <taxon>Eukaryota</taxon>
        <taxon>Fungi</taxon>
        <taxon>Dikarya</taxon>
        <taxon>Ascomycota</taxon>
        <taxon>Pezizomycotina</taxon>
        <taxon>Dothideomycetes</taxon>
        <taxon>Dothideomycetidae</taxon>
        <taxon>Dothideales</taxon>
        <taxon>Saccotheciaceae</taxon>
        <taxon>Aureobasidium</taxon>
    </lineage>
</organism>
<dbReference type="Proteomes" id="UP001341245">
    <property type="component" value="Unassembled WGS sequence"/>
</dbReference>
<comment type="caution">
    <text evidence="1">The sequence shown here is derived from an EMBL/GenBank/DDBJ whole genome shotgun (WGS) entry which is preliminary data.</text>
</comment>
<gene>
    <name evidence="1" type="ORF">QM012_005572</name>
</gene>
<dbReference type="CDD" id="cd02440">
    <property type="entry name" value="AdoMet_MTases"/>
    <property type="match status" value="1"/>
</dbReference>
<name>A0ABR0T4T8_AURPU</name>
<evidence type="ECO:0000313" key="1">
    <source>
        <dbReference type="EMBL" id="KAK5999354.1"/>
    </source>
</evidence>
<dbReference type="SUPFAM" id="SSF53335">
    <property type="entry name" value="S-adenosyl-L-methionine-dependent methyltransferases"/>
    <property type="match status" value="1"/>
</dbReference>
<dbReference type="InterPro" id="IPR029063">
    <property type="entry name" value="SAM-dependent_MTases_sf"/>
</dbReference>
<dbReference type="Pfam" id="PF13489">
    <property type="entry name" value="Methyltransf_23"/>
    <property type="match status" value="1"/>
</dbReference>
<evidence type="ECO:0008006" key="3">
    <source>
        <dbReference type="Google" id="ProtNLM"/>
    </source>
</evidence>
<proteinExistence type="predicted"/>
<accession>A0ABR0T4T8</accession>
<keyword evidence="2" id="KW-1185">Reference proteome</keyword>